<comment type="function">
    <text evidence="10">Component of the viral envelope that plays a central role in virus morphogenesis and assembly via its interactions with other viral proteins.</text>
</comment>
<dbReference type="EMBL" id="KY370053">
    <property type="protein sequence ID" value="ATP66786.1"/>
    <property type="molecule type" value="Genomic_RNA"/>
</dbReference>
<evidence type="ECO:0000256" key="2">
    <source>
        <dbReference type="ARBA" id="ARBA00022812"/>
    </source>
</evidence>
<gene>
    <name evidence="10" type="primary">M</name>
</gene>
<feature type="transmembrane region" description="Helical" evidence="10">
    <location>
        <begin position="77"/>
        <end position="99"/>
    </location>
</feature>
<dbReference type="Pfam" id="PF01635">
    <property type="entry name" value="CoV_M"/>
    <property type="match status" value="1"/>
</dbReference>
<evidence type="ECO:0000256" key="7">
    <source>
        <dbReference type="ARBA" id="ARBA00023136"/>
    </source>
</evidence>
<keyword evidence="2 10" id="KW-1040">Host Golgi apparatus</keyword>
<dbReference type="GO" id="GO:0039660">
    <property type="term" value="F:structural constituent of virion"/>
    <property type="evidence" value="ECO:0007669"/>
    <property type="project" value="UniProtKB-KW"/>
</dbReference>
<evidence type="ECO:0000256" key="3">
    <source>
        <dbReference type="ARBA" id="ARBA00022844"/>
    </source>
</evidence>
<comment type="subcellular location">
    <subcellularLocation>
        <location evidence="10">Host Golgi apparatus membrane</location>
        <topology evidence="10">Multi-pass membrane protein</topology>
    </subcellularLocation>
    <subcellularLocation>
        <location evidence="10">Virion membrane</location>
        <topology evidence="10">Multi-pass membrane protein</topology>
    </subcellularLocation>
</comment>
<dbReference type="GO" id="GO:0016020">
    <property type="term" value="C:membrane"/>
    <property type="evidence" value="ECO:0007669"/>
    <property type="project" value="InterPro"/>
</dbReference>
<keyword evidence="12" id="KW-1185">Reference proteome</keyword>
<dbReference type="GO" id="GO:0044178">
    <property type="term" value="C:host cell Golgi membrane"/>
    <property type="evidence" value="ECO:0007669"/>
    <property type="project" value="UniProtKB-SubCell"/>
</dbReference>
<organism evidence="11 12">
    <name type="scientific">Common shrew coronavirus Tibet-2014</name>
    <dbReference type="NCBI Taxonomy" id="2849711"/>
    <lineage>
        <taxon>Viruses</taxon>
        <taxon>Riboviria</taxon>
        <taxon>Orthornavirae</taxon>
        <taxon>Pisuviricota</taxon>
        <taxon>Pisoniviricetes</taxon>
        <taxon>Nidovirales</taxon>
        <taxon>Cornidovirineae</taxon>
        <taxon>Coronaviridae</taxon>
        <taxon>Orthocoronavirinae</taxon>
        <taxon>Alphacoronavirus</taxon>
        <taxon>Soracovirus</taxon>
        <taxon>Alphacoronavirus soricis</taxon>
        <taxon>Sorex araneus coronavirus T14</taxon>
    </lineage>
</organism>
<feature type="transmembrane region" description="Helical" evidence="10">
    <location>
        <begin position="20"/>
        <end position="40"/>
    </location>
</feature>
<evidence type="ECO:0000256" key="5">
    <source>
        <dbReference type="ARBA" id="ARBA00022879"/>
    </source>
</evidence>
<dbReference type="InterPro" id="IPR002574">
    <property type="entry name" value="M_CoV"/>
</dbReference>
<comment type="similarity">
    <text evidence="10">Belongs to the alphacoronaviruses M protein family.</text>
</comment>
<sequence>MTDSSNCTSNEVIVQTLKEWNFTINIVLLLVLAVLQFGYIRVSKLIYTVKMVIIWILWPLTAALGVYNAYVNYGSNWLFFAFSIVLAVVSLIFLLMYFINSLRLYRRTFSMWSWSPNTTFILCVDSKDLSHCLPIHNIPSVVVLSCVKGDLVVDGVRIKQHFTRDGLPSKVAVAAPSKTVVYVRDQANFGLGGDGSTFWVNYVPRTAGNYNARTVSKNSNDRDDIYHML</sequence>
<keyword evidence="8" id="KW-0325">Glycoprotein</keyword>
<dbReference type="PROSITE" id="PS51927">
    <property type="entry name" value="COV_M"/>
    <property type="match status" value="1"/>
</dbReference>
<name>A0A2H4MX33_9ALPC</name>
<dbReference type="CDD" id="cd21564">
    <property type="entry name" value="alphaCoV_M"/>
    <property type="match status" value="1"/>
</dbReference>
<keyword evidence="5 10" id="KW-0261">Viral envelope protein</keyword>
<keyword evidence="4 10" id="KW-1043">Host membrane</keyword>
<keyword evidence="3 10" id="KW-0946">Virion</keyword>
<evidence type="ECO:0000256" key="8">
    <source>
        <dbReference type="ARBA" id="ARBA00023180"/>
    </source>
</evidence>
<dbReference type="GO" id="GO:0019031">
    <property type="term" value="C:viral envelope"/>
    <property type="evidence" value="ECO:0007669"/>
    <property type="project" value="UniProtKB-KW"/>
</dbReference>
<keyword evidence="7 10" id="KW-0472">Membrane</keyword>
<dbReference type="Proteomes" id="UP000500808">
    <property type="component" value="Segment"/>
</dbReference>
<accession>A0A2H4MX33</accession>
<feature type="transmembrane region" description="Helical" evidence="10">
    <location>
        <begin position="52"/>
        <end position="71"/>
    </location>
</feature>
<evidence type="ECO:0000256" key="9">
    <source>
        <dbReference type="ARBA" id="ARBA00023311"/>
    </source>
</evidence>
<evidence type="ECO:0000256" key="4">
    <source>
        <dbReference type="ARBA" id="ARBA00022870"/>
    </source>
</evidence>
<dbReference type="InterPro" id="IPR042551">
    <property type="entry name" value="ALPHA_CORONA_M"/>
</dbReference>
<comment type="subunit">
    <text evidence="10">Homomultimer. Interacts with envelope E protein in the budding compartment of the host cell, which is located between endoplasmic reticulum and the Golgi complex. Forms a complex with HE and S proteins. Interacts with nucleocapsid N protein. This interaction probably participates in RNA packaging into the virus.</text>
</comment>
<keyword evidence="1 10" id="KW-0812">Transmembrane</keyword>
<protein>
    <recommendedName>
        <fullName evidence="10">Membrane protein</fullName>
        <shortName evidence="10">M protein</shortName>
    </recommendedName>
    <alternativeName>
        <fullName evidence="10">E1 glycoprotein</fullName>
    </alternativeName>
    <alternativeName>
        <fullName evidence="10">Matrix glycoprotein</fullName>
    </alternativeName>
    <alternativeName>
        <fullName evidence="10">Membrane glycoprotein</fullName>
    </alternativeName>
</protein>
<reference evidence="11 12" key="1">
    <citation type="journal article" date="2018" name="Microbiome">
        <title>Comparative analysis of rodent and small mammal viromes to better understand the wildlife origin of emerging infectious diseases.</title>
        <authorList>
            <person name="Wu Z."/>
            <person name="Lu L."/>
            <person name="Du J."/>
            <person name="Yang L."/>
            <person name="Ren X."/>
            <person name="Liu B."/>
            <person name="Jiang J."/>
            <person name="Yang J."/>
            <person name="Dong J."/>
            <person name="Sun L."/>
            <person name="Zhu Y."/>
            <person name="Li Y."/>
            <person name="Zheng D."/>
            <person name="Zhang C."/>
            <person name="Su H."/>
            <person name="Zheng Y."/>
            <person name="Zhou H."/>
            <person name="Zhu G."/>
            <person name="Li H."/>
            <person name="Chmura A."/>
            <person name="Yang F."/>
            <person name="Daszak P."/>
            <person name="Wang J."/>
            <person name="Liu Q."/>
            <person name="Jin Q."/>
        </authorList>
    </citation>
    <scope>NUCLEOTIDE SEQUENCE [LARGE SCALE GENOMIC DNA]</scope>
    <source>
        <strain evidence="11">Shrew-CoV/Tibet2014</strain>
    </source>
</reference>
<keyword evidence="9 10" id="KW-0468">Viral matrix protein</keyword>
<dbReference type="GO" id="GO:0055036">
    <property type="term" value="C:virion membrane"/>
    <property type="evidence" value="ECO:0007669"/>
    <property type="project" value="UniProtKB-SubCell"/>
</dbReference>
<keyword evidence="6 10" id="KW-1133">Transmembrane helix</keyword>
<evidence type="ECO:0000256" key="6">
    <source>
        <dbReference type="ARBA" id="ARBA00022989"/>
    </source>
</evidence>
<evidence type="ECO:0000256" key="1">
    <source>
        <dbReference type="ARBA" id="ARBA00022692"/>
    </source>
</evidence>
<proteinExistence type="inferred from homology"/>
<evidence type="ECO:0000313" key="11">
    <source>
        <dbReference type="EMBL" id="ATP66786.1"/>
    </source>
</evidence>
<evidence type="ECO:0000313" key="12">
    <source>
        <dbReference type="Proteomes" id="UP000500808"/>
    </source>
</evidence>
<evidence type="ECO:0000256" key="10">
    <source>
        <dbReference type="RuleBase" id="RU363118"/>
    </source>
</evidence>